<comment type="caution">
    <text evidence="1">The sequence shown here is derived from an EMBL/GenBank/DDBJ whole genome shotgun (WGS) entry which is preliminary data.</text>
</comment>
<evidence type="ECO:0000313" key="1">
    <source>
        <dbReference type="EMBL" id="RKO70623.1"/>
    </source>
</evidence>
<dbReference type="AlphaFoldDB" id="A0A420VW81"/>
<protein>
    <submittedName>
        <fullName evidence="1">Uncharacterized protein</fullName>
    </submittedName>
</protein>
<organism evidence="1 2">
    <name type="scientific">Sphingobacterium puteale</name>
    <dbReference type="NCBI Taxonomy" id="2420510"/>
    <lineage>
        <taxon>Bacteria</taxon>
        <taxon>Pseudomonadati</taxon>
        <taxon>Bacteroidota</taxon>
        <taxon>Sphingobacteriia</taxon>
        <taxon>Sphingobacteriales</taxon>
        <taxon>Sphingobacteriaceae</taxon>
        <taxon>Sphingobacterium</taxon>
    </lineage>
</organism>
<keyword evidence="2" id="KW-1185">Reference proteome</keyword>
<evidence type="ECO:0000313" key="2">
    <source>
        <dbReference type="Proteomes" id="UP000282423"/>
    </source>
</evidence>
<accession>A0A420VW81</accession>
<dbReference type="Proteomes" id="UP000282423">
    <property type="component" value="Unassembled WGS sequence"/>
</dbReference>
<dbReference type="EMBL" id="RBWS01000011">
    <property type="protein sequence ID" value="RKO70623.1"/>
    <property type="molecule type" value="Genomic_DNA"/>
</dbReference>
<proteinExistence type="predicted"/>
<gene>
    <name evidence="1" type="ORF">D7322_15205</name>
</gene>
<reference evidence="1 2" key="1">
    <citation type="submission" date="2018-10" db="EMBL/GenBank/DDBJ databases">
        <title>Sphingobacterium sp. M05W1-28.</title>
        <authorList>
            <person name="Cai H."/>
        </authorList>
    </citation>
    <scope>NUCLEOTIDE SEQUENCE [LARGE SCALE GENOMIC DNA]</scope>
    <source>
        <strain evidence="1 2">M05W1-28</strain>
    </source>
</reference>
<sequence>MKKNRYLSIKKIDIFVINLLLSLFVFELNKIKFDLIFNLMHFEQQQSRSFIEGMSEKIQ</sequence>
<name>A0A420VW81_9SPHI</name>